<feature type="domain" description="PRD" evidence="2">
    <location>
        <begin position="168"/>
        <end position="275"/>
    </location>
</feature>
<dbReference type="SMART" id="SM01061">
    <property type="entry name" value="CAT_RBD"/>
    <property type="match status" value="1"/>
</dbReference>
<dbReference type="SUPFAM" id="SSF50151">
    <property type="entry name" value="SacY-like RNA-binding domain"/>
    <property type="match status" value="1"/>
</dbReference>
<reference evidence="3 4" key="1">
    <citation type="submission" date="2024-09" db="EMBL/GenBank/DDBJ databases">
        <authorList>
            <person name="Sun Q."/>
            <person name="Mori K."/>
        </authorList>
    </citation>
    <scope>NUCLEOTIDE SEQUENCE [LARGE SCALE GENOMIC DNA]</scope>
    <source>
        <strain evidence="3 4">NCAIM B.02529</strain>
    </source>
</reference>
<gene>
    <name evidence="3" type="ORF">ACFFGV_08210</name>
</gene>
<name>A0ABV6LMG0_9BACI</name>
<dbReference type="InterPro" id="IPR011608">
    <property type="entry name" value="PRD"/>
</dbReference>
<proteinExistence type="predicted"/>
<dbReference type="PANTHER" id="PTHR30185">
    <property type="entry name" value="CRYPTIC BETA-GLUCOSIDE BGL OPERON ANTITERMINATOR"/>
    <property type="match status" value="1"/>
</dbReference>
<dbReference type="SUPFAM" id="SSF63520">
    <property type="entry name" value="PTS-regulatory domain, PRD"/>
    <property type="match status" value="2"/>
</dbReference>
<dbReference type="Pfam" id="PF00874">
    <property type="entry name" value="PRD"/>
    <property type="match status" value="2"/>
</dbReference>
<dbReference type="PROSITE" id="PS51372">
    <property type="entry name" value="PRD_2"/>
    <property type="match status" value="2"/>
</dbReference>
<dbReference type="Pfam" id="PF03123">
    <property type="entry name" value="CAT_RBD"/>
    <property type="match status" value="1"/>
</dbReference>
<evidence type="ECO:0000313" key="4">
    <source>
        <dbReference type="Proteomes" id="UP001589836"/>
    </source>
</evidence>
<dbReference type="InterPro" id="IPR050661">
    <property type="entry name" value="BglG_antiterminators"/>
</dbReference>
<dbReference type="InterPro" id="IPR004341">
    <property type="entry name" value="CAT_RNA-bd_dom"/>
</dbReference>
<dbReference type="Proteomes" id="UP001589836">
    <property type="component" value="Unassembled WGS sequence"/>
</dbReference>
<dbReference type="RefSeq" id="WP_377346530.1">
    <property type="nucleotide sequence ID" value="NZ_JBHLTP010000005.1"/>
</dbReference>
<organism evidence="3 4">
    <name type="scientific">Pontibacillus salicampi</name>
    <dbReference type="NCBI Taxonomy" id="1449801"/>
    <lineage>
        <taxon>Bacteria</taxon>
        <taxon>Bacillati</taxon>
        <taxon>Bacillota</taxon>
        <taxon>Bacilli</taxon>
        <taxon>Bacillales</taxon>
        <taxon>Bacillaceae</taxon>
        <taxon>Pontibacillus</taxon>
    </lineage>
</organism>
<comment type="caution">
    <text evidence="3">The sequence shown here is derived from an EMBL/GenBank/DDBJ whole genome shotgun (WGS) entry which is preliminary data.</text>
</comment>
<keyword evidence="4" id="KW-1185">Reference proteome</keyword>
<evidence type="ECO:0000259" key="2">
    <source>
        <dbReference type="PROSITE" id="PS51372"/>
    </source>
</evidence>
<feature type="domain" description="PRD" evidence="2">
    <location>
        <begin position="62"/>
        <end position="167"/>
    </location>
</feature>
<evidence type="ECO:0000313" key="3">
    <source>
        <dbReference type="EMBL" id="MFC0523567.1"/>
    </source>
</evidence>
<evidence type="ECO:0000256" key="1">
    <source>
        <dbReference type="ARBA" id="ARBA00022737"/>
    </source>
</evidence>
<dbReference type="InterPro" id="IPR036650">
    <property type="entry name" value="CAT_RNA-bd_dom_sf"/>
</dbReference>
<dbReference type="Gene3D" id="1.10.1790.10">
    <property type="entry name" value="PRD domain"/>
    <property type="match status" value="2"/>
</dbReference>
<dbReference type="EMBL" id="JBHLTP010000005">
    <property type="protein sequence ID" value="MFC0523567.1"/>
    <property type="molecule type" value="Genomic_DNA"/>
</dbReference>
<sequence>MKINKILNNNAVVVKEGTEEKIVMGAGIAFQKRKNDVINQHKIEKIFVMSEENEKFQELLRSLPEEVIDIAEEIISYAEGYLQVPLSNHIHIGLTDHLSFAINRTKSGYPIKNKLLNEIKTLYAKEFHVGEWAIRYVKEQIGLTMPEDEAGHIALHIHTAKLDSSNMQSAIKHTSMITELLELLEERIGYPLQRNSISHQRMVTHLHFALNRFEMNEPFHDIDPDMLDLIKSKHEEAYRYAQAMGEYVEQEYNVSFPLSEVGYIALHIQRIIDRT</sequence>
<dbReference type="InterPro" id="IPR036634">
    <property type="entry name" value="PRD_sf"/>
</dbReference>
<accession>A0ABV6LMG0</accession>
<dbReference type="PANTHER" id="PTHR30185:SF15">
    <property type="entry name" value="CRYPTIC BETA-GLUCOSIDE BGL OPERON ANTITERMINATOR"/>
    <property type="match status" value="1"/>
</dbReference>
<dbReference type="Gene3D" id="2.30.24.10">
    <property type="entry name" value="CAT RNA-binding domain"/>
    <property type="match status" value="1"/>
</dbReference>
<keyword evidence="1" id="KW-0677">Repeat</keyword>
<protein>
    <submittedName>
        <fullName evidence="3">PRD domain-containing protein</fullName>
    </submittedName>
</protein>